<reference evidence="2" key="1">
    <citation type="journal article" date="2019" name="Int. J. Syst. Evol. Microbiol.">
        <title>The Global Catalogue of Microorganisms (GCM) 10K type strain sequencing project: providing services to taxonomists for standard genome sequencing and annotation.</title>
        <authorList>
            <consortium name="The Broad Institute Genomics Platform"/>
            <consortium name="The Broad Institute Genome Sequencing Center for Infectious Disease"/>
            <person name="Wu L."/>
            <person name="Ma J."/>
        </authorList>
    </citation>
    <scope>NUCLEOTIDE SEQUENCE [LARGE SCALE GENOMIC DNA]</scope>
    <source>
        <strain evidence="2">CCM 8979</strain>
    </source>
</reference>
<dbReference type="SUPFAM" id="SSF54611">
    <property type="entry name" value="SecB-like"/>
    <property type="match status" value="1"/>
</dbReference>
<accession>A0ABW4D318</accession>
<protein>
    <submittedName>
        <fullName evidence="1">Protein-export chaperone SecB</fullName>
    </submittedName>
</protein>
<dbReference type="InterPro" id="IPR035958">
    <property type="entry name" value="SecB-like_sf"/>
</dbReference>
<evidence type="ECO:0000313" key="2">
    <source>
        <dbReference type="Proteomes" id="UP001597189"/>
    </source>
</evidence>
<comment type="caution">
    <text evidence="1">The sequence shown here is derived from an EMBL/GenBank/DDBJ whole genome shotgun (WGS) entry which is preliminary data.</text>
</comment>
<gene>
    <name evidence="1" type="ORF">ACFQ44_04590</name>
</gene>
<evidence type="ECO:0000313" key="1">
    <source>
        <dbReference type="EMBL" id="MFD1454965.1"/>
    </source>
</evidence>
<dbReference type="RefSeq" id="WP_203644143.1">
    <property type="nucleotide sequence ID" value="NZ_BOLN01000003.1"/>
</dbReference>
<dbReference type="Gene3D" id="3.10.420.10">
    <property type="entry name" value="SecB-like"/>
    <property type="match status" value="1"/>
</dbReference>
<proteinExistence type="predicted"/>
<organism evidence="1 2">
    <name type="scientific">Levilactobacillus lanxiensis</name>
    <dbReference type="NCBI Taxonomy" id="2799568"/>
    <lineage>
        <taxon>Bacteria</taxon>
        <taxon>Bacillati</taxon>
        <taxon>Bacillota</taxon>
        <taxon>Bacilli</taxon>
        <taxon>Lactobacillales</taxon>
        <taxon>Lactobacillaceae</taxon>
        <taxon>Levilactobacillus</taxon>
    </lineage>
</organism>
<dbReference type="EMBL" id="JBHTOD010000003">
    <property type="protein sequence ID" value="MFD1454965.1"/>
    <property type="molecule type" value="Genomic_DNA"/>
</dbReference>
<keyword evidence="2" id="KW-1185">Reference proteome</keyword>
<name>A0ABW4D318_9LACO</name>
<sequence>MAKKLELSDLKLTGISVLDSEFSRNIAVDFQHWQQENDNYEFSIVPTLANAKNDANSARVTLEAQLFSKDFKERDKPFYMRVKTAFYFQDTADYQDGSTVLDKYAANMISMAFPYVRAYIQTVTSLSGISSVTVPGINVFKLMEDMSKESDL</sequence>
<dbReference type="Proteomes" id="UP001597189">
    <property type="component" value="Unassembled WGS sequence"/>
</dbReference>